<reference evidence="1 2" key="1">
    <citation type="journal article" date="2019" name="Int. J. Syst. Evol. Microbiol.">
        <title>The Global Catalogue of Microorganisms (GCM) 10K type strain sequencing project: providing services to taxonomists for standard genome sequencing and annotation.</title>
        <authorList>
            <consortium name="The Broad Institute Genomics Platform"/>
            <consortium name="The Broad Institute Genome Sequencing Center for Infectious Disease"/>
            <person name="Wu L."/>
            <person name="Ma J."/>
        </authorList>
    </citation>
    <scope>NUCLEOTIDE SEQUENCE [LARGE SCALE GENOMIC DNA]</scope>
    <source>
        <strain evidence="1 2">JCM 14718</strain>
    </source>
</reference>
<keyword evidence="2" id="KW-1185">Reference proteome</keyword>
<accession>A0ABN2I1J0</accession>
<evidence type="ECO:0000313" key="1">
    <source>
        <dbReference type="EMBL" id="GAA1697059.1"/>
    </source>
</evidence>
<protein>
    <recommendedName>
        <fullName evidence="3">MarR family transcriptional regulator</fullName>
    </recommendedName>
</protein>
<sequence>MTDLYAPLLDALSDRERDQVVAAWSALEYSSEPVPELQLGALRDATLRQRVDALLAKSGRTLVSLGPGLWTSGYRDDIAEQLVDRGWGVLPELDRAILTIILVHSVAIPRSEGKLPPGTWVSNFPTTPTHLRRISQLAGGRPMTDALARLRGAGLIQMVRGADPTTEGASYQPGPQLHRLTPAASRRLQDELILAAGPATPLAAAIRARRGTR</sequence>
<evidence type="ECO:0000313" key="2">
    <source>
        <dbReference type="Proteomes" id="UP001500618"/>
    </source>
</evidence>
<gene>
    <name evidence="1" type="ORF">GCM10009765_53000</name>
</gene>
<evidence type="ECO:0008006" key="3">
    <source>
        <dbReference type="Google" id="ProtNLM"/>
    </source>
</evidence>
<organism evidence="1 2">
    <name type="scientific">Fodinicola feengrottensis</name>
    <dbReference type="NCBI Taxonomy" id="435914"/>
    <lineage>
        <taxon>Bacteria</taxon>
        <taxon>Bacillati</taxon>
        <taxon>Actinomycetota</taxon>
        <taxon>Actinomycetes</taxon>
        <taxon>Mycobacteriales</taxon>
        <taxon>Fodinicola</taxon>
    </lineage>
</organism>
<dbReference type="RefSeq" id="WP_163566887.1">
    <property type="nucleotide sequence ID" value="NZ_BAAANY010000020.1"/>
</dbReference>
<name>A0ABN2I1J0_9ACTN</name>
<proteinExistence type="predicted"/>
<comment type="caution">
    <text evidence="1">The sequence shown here is derived from an EMBL/GenBank/DDBJ whole genome shotgun (WGS) entry which is preliminary data.</text>
</comment>
<dbReference type="EMBL" id="BAAANY010000020">
    <property type="protein sequence ID" value="GAA1697059.1"/>
    <property type="molecule type" value="Genomic_DNA"/>
</dbReference>
<dbReference type="Proteomes" id="UP001500618">
    <property type="component" value="Unassembled WGS sequence"/>
</dbReference>